<sequence length="75" mass="8465">MRAVYVIPKTHAELNQCVSLLRSTNFQAGAGDRCGQVGKRVTVWLNIKVYRLYTHNVFPHTQVTPNQLAGLLQEL</sequence>
<organism evidence="1">
    <name type="scientific">Acinetobacter phage AJO2</name>
    <dbReference type="NCBI Taxonomy" id="2315465"/>
    <lineage>
        <taxon>Viruses</taxon>
        <taxon>Duplodnaviria</taxon>
        <taxon>Heunggongvirae</taxon>
        <taxon>Uroviricota</taxon>
        <taxon>Caudoviricetes</taxon>
        <taxon>Autographivirales</taxon>
        <taxon>Autoscriptoviridae</taxon>
        <taxon>Beijerinckvirinae</taxon>
        <taxon>Daemvirus</taxon>
    </lineage>
</organism>
<reference evidence="1" key="1">
    <citation type="submission" date="2018-08" db="EMBL/GenBank/DDBJ databases">
        <authorList>
            <person name="Fan N."/>
            <person name="Qi R."/>
            <person name="Yang M."/>
        </authorList>
    </citation>
    <scope>NUCLEOTIDE SEQUENCE</scope>
</reference>
<proteinExistence type="predicted"/>
<dbReference type="EMBL" id="MH814913">
    <property type="protein sequence ID" value="AYJ76505.1"/>
    <property type="molecule type" value="Genomic_DNA"/>
</dbReference>
<accession>A0A3B8E6C4</accession>
<gene>
    <name evidence="1" type="ORF">AJO2_04</name>
</gene>
<evidence type="ECO:0000313" key="1">
    <source>
        <dbReference type="EMBL" id="AYJ76505.1"/>
    </source>
</evidence>
<protein>
    <submittedName>
        <fullName evidence="1">Putative DnaG-like primase</fullName>
    </submittedName>
</protein>
<name>A0A3B8E6C4_9CAUD</name>